<dbReference type="EMBL" id="JBBPBM010000005">
    <property type="protein sequence ID" value="KAK8584478.1"/>
    <property type="molecule type" value="Genomic_DNA"/>
</dbReference>
<sequence length="188" mass="20640">MGSIFDEDVAQLYQGTNDDVGELEYEDTSGEEYEEPTLLDEVKMYFDISKPLELVGRDVGAPKTSNEEPLNLELEQLSSHLRYFLTSKVKGGTEPKHYYGAEFDQRSGRSTQEARQGWPGARAPQAVVPSSSSHAHTQCTISPMRVVASRIGVSASQVSGVAADCFAHEGLVHQKGHCKGREFMAEIS</sequence>
<name>A0ABR2FR63_9ROSI</name>
<feature type="region of interest" description="Disordered" evidence="1">
    <location>
        <begin position="105"/>
        <end position="138"/>
    </location>
</feature>
<feature type="compositionally biased region" description="Polar residues" evidence="1">
    <location>
        <begin position="128"/>
        <end position="138"/>
    </location>
</feature>
<keyword evidence="3" id="KW-1185">Reference proteome</keyword>
<evidence type="ECO:0000313" key="3">
    <source>
        <dbReference type="Proteomes" id="UP001472677"/>
    </source>
</evidence>
<proteinExistence type="predicted"/>
<comment type="caution">
    <text evidence="2">The sequence shown here is derived from an EMBL/GenBank/DDBJ whole genome shotgun (WGS) entry which is preliminary data.</text>
</comment>
<reference evidence="2 3" key="1">
    <citation type="journal article" date="2024" name="G3 (Bethesda)">
        <title>Genome assembly of Hibiscus sabdariffa L. provides insights into metabolisms of medicinal natural products.</title>
        <authorList>
            <person name="Kim T."/>
        </authorList>
    </citation>
    <scope>NUCLEOTIDE SEQUENCE [LARGE SCALE GENOMIC DNA]</scope>
    <source>
        <strain evidence="2">TK-2024</strain>
        <tissue evidence="2">Old leaves</tissue>
    </source>
</reference>
<gene>
    <name evidence="2" type="ORF">V6N12_068722</name>
</gene>
<evidence type="ECO:0000256" key="1">
    <source>
        <dbReference type="SAM" id="MobiDB-lite"/>
    </source>
</evidence>
<evidence type="ECO:0000313" key="2">
    <source>
        <dbReference type="EMBL" id="KAK8584478.1"/>
    </source>
</evidence>
<protein>
    <submittedName>
        <fullName evidence="2">Uncharacterized protein</fullName>
    </submittedName>
</protein>
<dbReference type="Proteomes" id="UP001472677">
    <property type="component" value="Unassembled WGS sequence"/>
</dbReference>
<organism evidence="2 3">
    <name type="scientific">Hibiscus sabdariffa</name>
    <name type="common">roselle</name>
    <dbReference type="NCBI Taxonomy" id="183260"/>
    <lineage>
        <taxon>Eukaryota</taxon>
        <taxon>Viridiplantae</taxon>
        <taxon>Streptophyta</taxon>
        <taxon>Embryophyta</taxon>
        <taxon>Tracheophyta</taxon>
        <taxon>Spermatophyta</taxon>
        <taxon>Magnoliopsida</taxon>
        <taxon>eudicotyledons</taxon>
        <taxon>Gunneridae</taxon>
        <taxon>Pentapetalae</taxon>
        <taxon>rosids</taxon>
        <taxon>malvids</taxon>
        <taxon>Malvales</taxon>
        <taxon>Malvaceae</taxon>
        <taxon>Malvoideae</taxon>
        <taxon>Hibiscus</taxon>
    </lineage>
</organism>
<accession>A0ABR2FR63</accession>